<gene>
    <name evidence="2" type="ORF">D7Z26_19775</name>
</gene>
<evidence type="ECO:0000313" key="2">
    <source>
        <dbReference type="EMBL" id="RKP50055.1"/>
    </source>
</evidence>
<dbReference type="AlphaFoldDB" id="A0A494XH46"/>
<feature type="transmembrane region" description="Helical" evidence="1">
    <location>
        <begin position="51"/>
        <end position="71"/>
    </location>
</feature>
<name>A0A494XH46_9BACL</name>
<evidence type="ECO:0000256" key="1">
    <source>
        <dbReference type="SAM" id="Phobius"/>
    </source>
</evidence>
<feature type="transmembrane region" description="Helical" evidence="1">
    <location>
        <begin position="120"/>
        <end position="140"/>
    </location>
</feature>
<keyword evidence="3" id="KW-1185">Reference proteome</keyword>
<dbReference type="Proteomes" id="UP000282076">
    <property type="component" value="Unassembled WGS sequence"/>
</dbReference>
<feature type="transmembrane region" description="Helical" evidence="1">
    <location>
        <begin position="12"/>
        <end position="31"/>
    </location>
</feature>
<keyword evidence="1" id="KW-1133">Transmembrane helix</keyword>
<keyword evidence="1" id="KW-0812">Transmembrane</keyword>
<dbReference type="RefSeq" id="WP_120978739.1">
    <property type="nucleotide sequence ID" value="NZ_RBZM01000008.1"/>
</dbReference>
<sequence length="156" mass="17520">MVIFRLSSVSLIRVASILSVLIGALYMPSFFHTPSIIAGLGHEITDEELAVKLWAAYSVYGGVGIFAGSFLMRTSRSVLFKRLVWGLALFSILLLVAAQLPPLFWWLYVGSAFFTWSSGIGLSVHLLMLVIAFWGGYAMIQSWDRRSYDTYADRRR</sequence>
<comment type="caution">
    <text evidence="2">The sequence shown here is derived from an EMBL/GenBank/DDBJ whole genome shotgun (WGS) entry which is preliminary data.</text>
</comment>
<evidence type="ECO:0000313" key="3">
    <source>
        <dbReference type="Proteomes" id="UP000282076"/>
    </source>
</evidence>
<organism evidence="2 3">
    <name type="scientific">Cohnella endophytica</name>
    <dbReference type="NCBI Taxonomy" id="2419778"/>
    <lineage>
        <taxon>Bacteria</taxon>
        <taxon>Bacillati</taxon>
        <taxon>Bacillota</taxon>
        <taxon>Bacilli</taxon>
        <taxon>Bacillales</taxon>
        <taxon>Paenibacillaceae</taxon>
        <taxon>Cohnella</taxon>
    </lineage>
</organism>
<dbReference type="OrthoDB" id="2679401at2"/>
<protein>
    <submittedName>
        <fullName evidence="2">Uncharacterized protein</fullName>
    </submittedName>
</protein>
<keyword evidence="1" id="KW-0472">Membrane</keyword>
<dbReference type="EMBL" id="RBZM01000008">
    <property type="protein sequence ID" value="RKP50055.1"/>
    <property type="molecule type" value="Genomic_DNA"/>
</dbReference>
<accession>A0A494XH46</accession>
<reference evidence="2 3" key="1">
    <citation type="submission" date="2018-10" db="EMBL/GenBank/DDBJ databases">
        <title>Cohnella sp. M2MS4P-1, whole genome shotgun sequence.</title>
        <authorList>
            <person name="Tuo L."/>
        </authorList>
    </citation>
    <scope>NUCLEOTIDE SEQUENCE [LARGE SCALE GENOMIC DNA]</scope>
    <source>
        <strain evidence="2 3">M2MS4P-1</strain>
    </source>
</reference>
<proteinExistence type="predicted"/>
<feature type="transmembrane region" description="Helical" evidence="1">
    <location>
        <begin position="83"/>
        <end position="108"/>
    </location>
</feature>